<dbReference type="STRING" id="30611.ENSOGAP00000019011"/>
<reference evidence="4" key="1">
    <citation type="submission" date="2011-03" db="EMBL/GenBank/DDBJ databases">
        <title>Version 3 of the genome sequence of Otolemur garnettii (Bushbaby).</title>
        <authorList>
            <consortium name="The Broad Institute Genome Sequencing Platform"/>
            <person name="Di Palma F."/>
            <person name="Johnson J."/>
            <person name="Lander E.S."/>
            <person name="Lindblad-Toh K."/>
            <person name="Jaffe D.B."/>
            <person name="Gnerre S."/>
            <person name="MacCallum I."/>
            <person name="Przybylski D."/>
            <person name="Ribeiro F.J."/>
            <person name="Burton J.N."/>
            <person name="Walker B.J."/>
            <person name="Sharpe T."/>
            <person name="Hall G."/>
        </authorList>
    </citation>
    <scope>NUCLEOTIDE SEQUENCE [LARGE SCALE GENOMIC DNA]</scope>
</reference>
<dbReference type="eggNOG" id="KOG0830">
    <property type="taxonomic scope" value="Eukaryota"/>
</dbReference>
<dbReference type="InterPro" id="IPR023591">
    <property type="entry name" value="Ribosomal_uS2_flav_dom_sf"/>
</dbReference>
<dbReference type="Proteomes" id="UP000005225">
    <property type="component" value="Unassembled WGS sequence"/>
</dbReference>
<dbReference type="GO" id="GO:0003735">
    <property type="term" value="F:structural constituent of ribosome"/>
    <property type="evidence" value="ECO:0007669"/>
    <property type="project" value="InterPro"/>
</dbReference>
<protein>
    <submittedName>
        <fullName evidence="3">Uncharacterized protein</fullName>
    </submittedName>
</protein>
<keyword evidence="4" id="KW-1185">Reference proteome</keyword>
<dbReference type="InParanoid" id="H0XSB9"/>
<dbReference type="GeneTree" id="ENSGT00950000183099"/>
<dbReference type="InterPro" id="IPR005707">
    <property type="entry name" value="Ribosomal_uS2_euk/arc"/>
</dbReference>
<dbReference type="GO" id="GO:0015935">
    <property type="term" value="C:small ribosomal subunit"/>
    <property type="evidence" value="ECO:0007669"/>
    <property type="project" value="InterPro"/>
</dbReference>
<evidence type="ECO:0000313" key="4">
    <source>
        <dbReference type="Proteomes" id="UP000005225"/>
    </source>
</evidence>
<accession>H0XSB9</accession>
<keyword evidence="2" id="KW-0687">Ribonucleoprotein</keyword>
<dbReference type="Ensembl" id="ENSOGAT00000028436.1">
    <property type="protein sequence ID" value="ENSOGAP00000019011.1"/>
    <property type="gene ID" value="ENSOGAG00000033363.1"/>
</dbReference>
<dbReference type="Gene3D" id="3.40.50.10490">
    <property type="entry name" value="Glucose-6-phosphate isomerase like protein, domain 1"/>
    <property type="match status" value="1"/>
</dbReference>
<dbReference type="EMBL" id="AAQR03038541">
    <property type="status" value="NOT_ANNOTATED_CDS"/>
    <property type="molecule type" value="Genomic_DNA"/>
</dbReference>
<dbReference type="AlphaFoldDB" id="H0XSB9"/>
<reference evidence="3" key="3">
    <citation type="submission" date="2025-09" db="UniProtKB">
        <authorList>
            <consortium name="Ensembl"/>
        </authorList>
    </citation>
    <scope>IDENTIFICATION</scope>
</reference>
<proteinExistence type="predicted"/>
<sequence length="264" mass="29215">VNSAVPLKQQQQQQDFLKFLATGTHLGGPNLDFQREQHIYTRHLLGHQPTSWRWTWEKLLLAARTFVAIETQRAVLKFAAATGAAPSAGVFTPETFTSQIHVAFREPRLLVDTDPGLTTRRLVLTCLHALCNTNSELVDIAVPLNNTGARSALIRWILAREVPRMRGTISEHPWEVMADLHFYRDQDSEKEEQTAAGKTVTKEEVPSEWRYAPAPECMVAQRRLQTGLKAARALCAAQHLLAADPGAQPAAEAWAAAPTAQAAD</sequence>
<organism evidence="3 4">
    <name type="scientific">Otolemur garnettii</name>
    <name type="common">Small-eared galago</name>
    <name type="synonym">Garnett's greater bushbaby</name>
    <dbReference type="NCBI Taxonomy" id="30611"/>
    <lineage>
        <taxon>Eukaryota</taxon>
        <taxon>Metazoa</taxon>
        <taxon>Chordata</taxon>
        <taxon>Craniata</taxon>
        <taxon>Vertebrata</taxon>
        <taxon>Euteleostomi</taxon>
        <taxon>Mammalia</taxon>
        <taxon>Eutheria</taxon>
        <taxon>Euarchontoglires</taxon>
        <taxon>Primates</taxon>
        <taxon>Strepsirrhini</taxon>
        <taxon>Lorisiformes</taxon>
        <taxon>Galagidae</taxon>
        <taxon>Otolemur</taxon>
    </lineage>
</organism>
<name>H0XSB9_OTOGA</name>
<dbReference type="GO" id="GO:0006412">
    <property type="term" value="P:translation"/>
    <property type="evidence" value="ECO:0007669"/>
    <property type="project" value="InterPro"/>
</dbReference>
<reference evidence="3" key="2">
    <citation type="submission" date="2025-08" db="UniProtKB">
        <authorList>
            <consortium name="Ensembl"/>
        </authorList>
    </citation>
    <scope>IDENTIFICATION</scope>
</reference>
<dbReference type="PANTHER" id="PTHR11489">
    <property type="entry name" value="40S RIBOSOMAL PROTEIN SA"/>
    <property type="match status" value="1"/>
</dbReference>
<dbReference type="HOGENOM" id="CLU_058171_1_0_1"/>
<evidence type="ECO:0000256" key="1">
    <source>
        <dbReference type="ARBA" id="ARBA00022980"/>
    </source>
</evidence>
<keyword evidence="1" id="KW-0689">Ribosomal protein</keyword>
<evidence type="ECO:0000313" key="3">
    <source>
        <dbReference type="Ensembl" id="ENSOGAP00000019011.1"/>
    </source>
</evidence>
<dbReference type="InterPro" id="IPR018130">
    <property type="entry name" value="Ribosomal_uS2_CS"/>
</dbReference>
<dbReference type="SUPFAM" id="SSF52313">
    <property type="entry name" value="Ribosomal protein S2"/>
    <property type="match status" value="1"/>
</dbReference>
<evidence type="ECO:0000256" key="2">
    <source>
        <dbReference type="ARBA" id="ARBA00023274"/>
    </source>
</evidence>
<dbReference type="PROSITE" id="PS00962">
    <property type="entry name" value="RIBOSOMAL_S2_1"/>
    <property type="match status" value="1"/>
</dbReference>